<accession>A0A392PJD3</accession>
<proteinExistence type="predicted"/>
<name>A0A392PJD3_9FABA</name>
<comment type="caution">
    <text evidence="2">The sequence shown here is derived from an EMBL/GenBank/DDBJ whole genome shotgun (WGS) entry which is preliminary data.</text>
</comment>
<protein>
    <submittedName>
        <fullName evidence="2">Uncharacterized protein</fullName>
    </submittedName>
</protein>
<evidence type="ECO:0000256" key="1">
    <source>
        <dbReference type="SAM" id="Phobius"/>
    </source>
</evidence>
<keyword evidence="1" id="KW-0472">Membrane</keyword>
<dbReference type="EMBL" id="LXQA010081922">
    <property type="protein sequence ID" value="MCI11892.1"/>
    <property type="molecule type" value="Genomic_DNA"/>
</dbReference>
<sequence>MCGGVPDSATAAADAARSVVRMREDRKLLLLFSYFVSMCSVSVLGC</sequence>
<evidence type="ECO:0000313" key="3">
    <source>
        <dbReference type="Proteomes" id="UP000265520"/>
    </source>
</evidence>
<feature type="transmembrane region" description="Helical" evidence="1">
    <location>
        <begin position="28"/>
        <end position="45"/>
    </location>
</feature>
<dbReference type="AlphaFoldDB" id="A0A392PJD3"/>
<feature type="non-terminal residue" evidence="2">
    <location>
        <position position="46"/>
    </location>
</feature>
<reference evidence="2 3" key="1">
    <citation type="journal article" date="2018" name="Front. Plant Sci.">
        <title>Red Clover (Trifolium pratense) and Zigzag Clover (T. medium) - A Picture of Genomic Similarities and Differences.</title>
        <authorList>
            <person name="Dluhosova J."/>
            <person name="Istvanek J."/>
            <person name="Nedelnik J."/>
            <person name="Repkova J."/>
        </authorList>
    </citation>
    <scope>NUCLEOTIDE SEQUENCE [LARGE SCALE GENOMIC DNA]</scope>
    <source>
        <strain evidence="3">cv. 10/8</strain>
        <tissue evidence="2">Leaf</tissue>
    </source>
</reference>
<evidence type="ECO:0000313" key="2">
    <source>
        <dbReference type="EMBL" id="MCI11892.1"/>
    </source>
</evidence>
<dbReference type="Proteomes" id="UP000265520">
    <property type="component" value="Unassembled WGS sequence"/>
</dbReference>
<keyword evidence="1" id="KW-1133">Transmembrane helix</keyword>
<keyword evidence="1" id="KW-0812">Transmembrane</keyword>
<organism evidence="2 3">
    <name type="scientific">Trifolium medium</name>
    <dbReference type="NCBI Taxonomy" id="97028"/>
    <lineage>
        <taxon>Eukaryota</taxon>
        <taxon>Viridiplantae</taxon>
        <taxon>Streptophyta</taxon>
        <taxon>Embryophyta</taxon>
        <taxon>Tracheophyta</taxon>
        <taxon>Spermatophyta</taxon>
        <taxon>Magnoliopsida</taxon>
        <taxon>eudicotyledons</taxon>
        <taxon>Gunneridae</taxon>
        <taxon>Pentapetalae</taxon>
        <taxon>rosids</taxon>
        <taxon>fabids</taxon>
        <taxon>Fabales</taxon>
        <taxon>Fabaceae</taxon>
        <taxon>Papilionoideae</taxon>
        <taxon>50 kb inversion clade</taxon>
        <taxon>NPAAA clade</taxon>
        <taxon>Hologalegina</taxon>
        <taxon>IRL clade</taxon>
        <taxon>Trifolieae</taxon>
        <taxon>Trifolium</taxon>
    </lineage>
</organism>
<keyword evidence="3" id="KW-1185">Reference proteome</keyword>